<name>A0AB39CDB8_9VIRU</name>
<protein>
    <recommendedName>
        <fullName evidence="2">Virion structural protein</fullName>
    </recommendedName>
</protein>
<evidence type="ECO:0008006" key="2">
    <source>
        <dbReference type="Google" id="ProtNLM"/>
    </source>
</evidence>
<evidence type="ECO:0000313" key="1">
    <source>
        <dbReference type="EMBL" id="XDJ14839.1"/>
    </source>
</evidence>
<organism evidence="1">
    <name type="scientific">Pseudomonas phage RVTF4</name>
    <dbReference type="NCBI Taxonomy" id="3236931"/>
    <lineage>
        <taxon>Viruses</taxon>
    </lineage>
</organism>
<sequence length="289" mass="32384">MSIYTRYGTNEVVSVESVADKPVDPIRQFYRACETISMEAAEVGSIAGFFVRAGNNLSMAIKRGFEFMTTYDWAPLPTLYPGNMRSIARTRDFMQWQDKYVAQPRGFIGNLHDYVLSMEPRILLAAQIVNNVLAPAIHRLGYYVTNPSQRGDRRDFPGGSADVAQTAKLLADESKWFGKGDNNATAAFGQLFNSMNEFVVTDYKLVEYAQLLDKAKPADVRKQVETLSTMAQGLFKSLGSESDPASKQLIQTIGNELANAAKWVEWYAVQYTKLLECTQVVAQLEKELR</sequence>
<dbReference type="EMBL" id="PQ015378">
    <property type="protein sequence ID" value="XDJ14839.1"/>
    <property type="molecule type" value="Genomic_DNA"/>
</dbReference>
<reference evidence="1" key="1">
    <citation type="submission" date="2024-07" db="EMBL/GenBank/DDBJ databases">
        <authorList>
            <person name="Bringhurst R.M."/>
            <person name="Homer T.E."/>
        </authorList>
    </citation>
    <scope>NUCLEOTIDE SEQUENCE</scope>
</reference>
<proteinExistence type="predicted"/>
<accession>A0AB39CDB8</accession>